<keyword evidence="11" id="KW-0067">ATP-binding</keyword>
<dbReference type="SMART" id="SM00462">
    <property type="entry name" value="PTB"/>
    <property type="match status" value="1"/>
</dbReference>
<dbReference type="Gene3D" id="1.20.120.1080">
    <property type="match status" value="1"/>
</dbReference>
<keyword evidence="7" id="KW-0507">mRNA processing</keyword>
<feature type="domain" description="Phosphatase tensin-type" evidence="22">
    <location>
        <begin position="1001"/>
        <end position="1172"/>
    </location>
</feature>
<dbReference type="CDD" id="cd17974">
    <property type="entry name" value="DEXHc_DHX16"/>
    <property type="match status" value="1"/>
</dbReference>
<feature type="coiled-coil region" evidence="17">
    <location>
        <begin position="2682"/>
        <end position="2709"/>
    </location>
</feature>
<keyword evidence="15" id="KW-0508">mRNA splicing</keyword>
<dbReference type="SUPFAM" id="SSF50729">
    <property type="entry name" value="PH domain-like"/>
    <property type="match status" value="1"/>
</dbReference>
<feature type="domain" description="Helicase ATP-binding" evidence="23">
    <location>
        <begin position="2182"/>
        <end position="2346"/>
    </location>
</feature>
<dbReference type="FunFam" id="1.10.472.80:FF:000007">
    <property type="entry name" value="Rab GTPase-activating protein 1 isoform X1"/>
    <property type="match status" value="1"/>
</dbReference>
<keyword evidence="10" id="KW-0347">Helicase</keyword>
<keyword evidence="26" id="KW-1185">Reference proteome</keyword>
<dbReference type="Pfam" id="PF00067">
    <property type="entry name" value="p450"/>
    <property type="match status" value="1"/>
</dbReference>
<dbReference type="Pfam" id="PF00640">
    <property type="entry name" value="PID"/>
    <property type="match status" value="1"/>
</dbReference>
<dbReference type="Gene3D" id="2.30.29.30">
    <property type="entry name" value="Pleckstrin-homology domain (PH domain)/Phosphotyrosine-binding domain (PTB)"/>
    <property type="match status" value="1"/>
</dbReference>
<feature type="domain" description="PID" evidence="19">
    <location>
        <begin position="35"/>
        <end position="139"/>
    </location>
</feature>
<dbReference type="SMART" id="SM00487">
    <property type="entry name" value="DEXDc"/>
    <property type="match status" value="1"/>
</dbReference>
<evidence type="ECO:0000256" key="9">
    <source>
        <dbReference type="ARBA" id="ARBA00022801"/>
    </source>
</evidence>
<dbReference type="InterPro" id="IPR029023">
    <property type="entry name" value="Tensin_phosphatase"/>
</dbReference>
<dbReference type="Gene3D" id="3.90.190.10">
    <property type="entry name" value="Protein tyrosine phosphatase superfamily"/>
    <property type="match status" value="1"/>
</dbReference>
<dbReference type="GO" id="GO:0040022">
    <property type="term" value="P:feminization of hermaphroditic germ-line"/>
    <property type="evidence" value="ECO:0007669"/>
    <property type="project" value="UniProtKB-ARBA"/>
</dbReference>
<dbReference type="CDD" id="cd18791">
    <property type="entry name" value="SF2_C_RHA"/>
    <property type="match status" value="1"/>
</dbReference>
<evidence type="ECO:0000256" key="6">
    <source>
        <dbReference type="ARBA" id="ARBA00022490"/>
    </source>
</evidence>
<dbReference type="SUPFAM" id="SSF52540">
    <property type="entry name" value="P-loop containing nucleoside triphosphate hydrolases"/>
    <property type="match status" value="1"/>
</dbReference>
<dbReference type="InterPro" id="IPR035969">
    <property type="entry name" value="Rab-GAP_TBC_sf"/>
</dbReference>
<dbReference type="Gene3D" id="1.10.10.750">
    <property type="entry name" value="Ypt/Rab-GAP domain of gyp1p, domain 1"/>
    <property type="match status" value="1"/>
</dbReference>
<feature type="region of interest" description="Disordered" evidence="18">
    <location>
        <begin position="2794"/>
        <end position="2816"/>
    </location>
</feature>
<dbReference type="Pfam" id="PF04408">
    <property type="entry name" value="WHD_HA2"/>
    <property type="match status" value="1"/>
</dbReference>
<feature type="domain" description="Rab-GAP TBC" evidence="21">
    <location>
        <begin position="479"/>
        <end position="665"/>
    </location>
</feature>
<dbReference type="EC" id="3.6.4.13" evidence="4"/>
<evidence type="ECO:0000256" key="7">
    <source>
        <dbReference type="ARBA" id="ARBA00022664"/>
    </source>
</evidence>
<keyword evidence="5" id="KW-0343">GTPase activation</keyword>
<dbReference type="Pfam" id="PF00566">
    <property type="entry name" value="RabGAP-TBC"/>
    <property type="match status" value="1"/>
</dbReference>
<dbReference type="InterPro" id="IPR011709">
    <property type="entry name" value="DEAD-box_helicase_OB_fold"/>
</dbReference>
<dbReference type="InterPro" id="IPR016130">
    <property type="entry name" value="Tyr_Pase_AS"/>
</dbReference>
<dbReference type="FunFam" id="3.40.50.300:FF:000594">
    <property type="entry name" value="Pre-mRNA-splicing factor ATP-dependent RNA helicase"/>
    <property type="match status" value="1"/>
</dbReference>
<dbReference type="PROSITE" id="PS00690">
    <property type="entry name" value="DEAH_ATP_HELICASE"/>
    <property type="match status" value="1"/>
</dbReference>
<evidence type="ECO:0000259" key="23">
    <source>
        <dbReference type="PROSITE" id="PS51192"/>
    </source>
</evidence>
<dbReference type="InterPro" id="IPR002464">
    <property type="entry name" value="DNA/RNA_helicase_DEAH_CS"/>
</dbReference>
<gene>
    <name evidence="25" type="ORF">QR680_019302</name>
</gene>
<dbReference type="PANTHER" id="PTHR18934:SF83">
    <property type="entry name" value="PRE-MRNA-SPLICING FACTOR ATP-DEPENDENT RNA HELICASE DHX16"/>
    <property type="match status" value="1"/>
</dbReference>
<dbReference type="GO" id="GO:0005524">
    <property type="term" value="F:ATP binding"/>
    <property type="evidence" value="ECO:0007669"/>
    <property type="project" value="UniProtKB-KW"/>
</dbReference>
<feature type="domain" description="Tyrosine specific protein phosphatases" evidence="20">
    <location>
        <begin position="1089"/>
        <end position="1160"/>
    </location>
</feature>
<dbReference type="GO" id="GO:0016787">
    <property type="term" value="F:hydrolase activity"/>
    <property type="evidence" value="ECO:0007669"/>
    <property type="project" value="UniProtKB-KW"/>
</dbReference>
<dbReference type="SMART" id="SM00490">
    <property type="entry name" value="HELICc"/>
    <property type="match status" value="1"/>
</dbReference>
<dbReference type="GO" id="GO:0008380">
    <property type="term" value="P:RNA splicing"/>
    <property type="evidence" value="ECO:0007669"/>
    <property type="project" value="UniProtKB-KW"/>
</dbReference>
<dbReference type="Pfam" id="PF07717">
    <property type="entry name" value="OB_NTP_bind"/>
    <property type="match status" value="1"/>
</dbReference>
<comment type="subcellular location">
    <subcellularLocation>
        <location evidence="1">Cell junction</location>
    </subcellularLocation>
    <subcellularLocation>
        <location evidence="2">Cytoplasm</location>
    </subcellularLocation>
</comment>
<keyword evidence="13" id="KW-0503">Monooxygenase</keyword>
<dbReference type="PANTHER" id="PTHR18934">
    <property type="entry name" value="ATP-DEPENDENT RNA HELICASE"/>
    <property type="match status" value="1"/>
</dbReference>
<dbReference type="GO" id="GO:0003723">
    <property type="term" value="F:RNA binding"/>
    <property type="evidence" value="ECO:0007669"/>
    <property type="project" value="TreeGrafter"/>
</dbReference>
<dbReference type="FunFam" id="1.10.8.270:FF:000001">
    <property type="entry name" value="TBC1 domain family member 1"/>
    <property type="match status" value="1"/>
</dbReference>
<evidence type="ECO:0000313" key="26">
    <source>
        <dbReference type="Proteomes" id="UP001175271"/>
    </source>
</evidence>
<dbReference type="Gene3D" id="1.10.630.10">
    <property type="entry name" value="Cytochrome P450"/>
    <property type="match status" value="1"/>
</dbReference>
<feature type="region of interest" description="Disordered" evidence="18">
    <location>
        <begin position="359"/>
        <end position="382"/>
    </location>
</feature>
<dbReference type="InterPro" id="IPR011545">
    <property type="entry name" value="DEAD/DEAH_box_helicase_dom"/>
</dbReference>
<keyword evidence="14 17" id="KW-0175">Coiled coil</keyword>
<feature type="compositionally biased region" description="Basic residues" evidence="18">
    <location>
        <begin position="1907"/>
        <end position="1916"/>
    </location>
</feature>
<dbReference type="PROSITE" id="PS01179">
    <property type="entry name" value="PID"/>
    <property type="match status" value="1"/>
</dbReference>
<feature type="region of interest" description="Disordered" evidence="18">
    <location>
        <begin position="402"/>
        <end position="441"/>
    </location>
</feature>
<dbReference type="InterPro" id="IPR014001">
    <property type="entry name" value="Helicase_ATP-bd"/>
</dbReference>
<evidence type="ECO:0000256" key="1">
    <source>
        <dbReference type="ARBA" id="ARBA00004282"/>
    </source>
</evidence>
<feature type="compositionally biased region" description="Polar residues" evidence="18">
    <location>
        <begin position="369"/>
        <end position="380"/>
    </location>
</feature>
<dbReference type="Pfam" id="PF21010">
    <property type="entry name" value="HA2_C"/>
    <property type="match status" value="1"/>
</dbReference>
<dbReference type="Pfam" id="PF00270">
    <property type="entry name" value="DEAD"/>
    <property type="match status" value="1"/>
</dbReference>
<dbReference type="GO" id="GO:0005737">
    <property type="term" value="C:cytoplasm"/>
    <property type="evidence" value="ECO:0007669"/>
    <property type="project" value="UniProtKB-SubCell"/>
</dbReference>
<feature type="coiled-coil region" evidence="17">
    <location>
        <begin position="914"/>
        <end position="955"/>
    </location>
</feature>
<comment type="caution">
    <text evidence="25">The sequence shown here is derived from an EMBL/GenBank/DDBJ whole genome shotgun (WGS) entry which is preliminary data.</text>
</comment>
<evidence type="ECO:0000256" key="16">
    <source>
        <dbReference type="ARBA" id="ARBA00047984"/>
    </source>
</evidence>
<keyword evidence="9" id="KW-0378">Hydrolase</keyword>
<keyword evidence="8" id="KW-0547">Nucleotide-binding</keyword>
<feature type="region of interest" description="Disordered" evidence="18">
    <location>
        <begin position="1792"/>
        <end position="1830"/>
    </location>
</feature>
<dbReference type="Gene3D" id="1.10.8.270">
    <property type="entry name" value="putative rabgap domain of human tbc1 domain family member 14 like domains"/>
    <property type="match status" value="1"/>
</dbReference>
<comment type="catalytic activity">
    <reaction evidence="16">
        <text>ATP + H2O = ADP + phosphate + H(+)</text>
        <dbReference type="Rhea" id="RHEA:13065"/>
        <dbReference type="ChEBI" id="CHEBI:15377"/>
        <dbReference type="ChEBI" id="CHEBI:15378"/>
        <dbReference type="ChEBI" id="CHEBI:30616"/>
        <dbReference type="ChEBI" id="CHEBI:43474"/>
        <dbReference type="ChEBI" id="CHEBI:456216"/>
        <dbReference type="EC" id="3.6.4.13"/>
    </reaction>
</comment>
<dbReference type="Proteomes" id="UP001175271">
    <property type="component" value="Unassembled WGS sequence"/>
</dbReference>
<dbReference type="FunFam" id="1.10.10.750:FF:000003">
    <property type="entry name" value="GTPase activating protein (Evi5)"/>
    <property type="match status" value="1"/>
</dbReference>
<dbReference type="PROSITE" id="PS00383">
    <property type="entry name" value="TYR_PHOSPHATASE_1"/>
    <property type="match status" value="1"/>
</dbReference>
<feature type="coiled-coil region" evidence="17">
    <location>
        <begin position="748"/>
        <end position="874"/>
    </location>
</feature>
<dbReference type="GO" id="GO:0016705">
    <property type="term" value="F:oxidoreductase activity, acting on paired donors, with incorporation or reduction of molecular oxygen"/>
    <property type="evidence" value="ECO:0007669"/>
    <property type="project" value="InterPro"/>
</dbReference>
<evidence type="ECO:0000259" key="24">
    <source>
        <dbReference type="PROSITE" id="PS51194"/>
    </source>
</evidence>
<dbReference type="FunFam" id="1.20.120.1080:FF:000001">
    <property type="entry name" value="Pre-mRNA-splicing factor ATP-dependent RNA helicase"/>
    <property type="match status" value="1"/>
</dbReference>
<dbReference type="SMART" id="SM00404">
    <property type="entry name" value="PTPc_motif"/>
    <property type="match status" value="1"/>
</dbReference>
<evidence type="ECO:0000256" key="8">
    <source>
        <dbReference type="ARBA" id="ARBA00022741"/>
    </source>
</evidence>
<dbReference type="GO" id="GO:0004497">
    <property type="term" value="F:monooxygenase activity"/>
    <property type="evidence" value="ECO:0007669"/>
    <property type="project" value="UniProtKB-KW"/>
</dbReference>
<dbReference type="InterPro" id="IPR001128">
    <property type="entry name" value="Cyt_P450"/>
</dbReference>
<evidence type="ECO:0000256" key="18">
    <source>
        <dbReference type="SAM" id="MobiDB-lite"/>
    </source>
</evidence>
<dbReference type="Gene3D" id="1.10.472.80">
    <property type="entry name" value="Ypt/Rab-GAP domain of gyp1p, domain 3"/>
    <property type="match status" value="1"/>
</dbReference>
<feature type="coiled-coil region" evidence="17">
    <location>
        <begin position="1942"/>
        <end position="1993"/>
    </location>
</feature>
<evidence type="ECO:0000256" key="4">
    <source>
        <dbReference type="ARBA" id="ARBA00012552"/>
    </source>
</evidence>
<reference evidence="25" key="1">
    <citation type="submission" date="2023-06" db="EMBL/GenBank/DDBJ databases">
        <title>Genomic analysis of the entomopathogenic nematode Steinernema hermaphroditum.</title>
        <authorList>
            <person name="Schwarz E.M."/>
            <person name="Heppert J.K."/>
            <person name="Baniya A."/>
            <person name="Schwartz H.T."/>
            <person name="Tan C.-H."/>
            <person name="Antoshechkin I."/>
            <person name="Sternberg P.W."/>
            <person name="Goodrich-Blair H."/>
            <person name="Dillman A.R."/>
        </authorList>
    </citation>
    <scope>NUCLEOTIDE SEQUENCE</scope>
    <source>
        <strain evidence="25">PS9179</strain>
        <tissue evidence="25">Whole animal</tissue>
    </source>
</reference>
<dbReference type="SUPFAM" id="SSF47923">
    <property type="entry name" value="Ypt/Rab-GAP domain of gyp1p"/>
    <property type="match status" value="2"/>
</dbReference>
<dbReference type="CDD" id="cd01211">
    <property type="entry name" value="PTB_Rab6GAP"/>
    <property type="match status" value="1"/>
</dbReference>
<evidence type="ECO:0000256" key="14">
    <source>
        <dbReference type="ARBA" id="ARBA00023054"/>
    </source>
</evidence>
<dbReference type="FunFam" id="3.40.50.300:FF:000007">
    <property type="entry name" value="Pre-mRNA-splicing factor ATP-dependent RNA helicase"/>
    <property type="match status" value="1"/>
</dbReference>
<dbReference type="SUPFAM" id="SSF48264">
    <property type="entry name" value="Cytochrome P450"/>
    <property type="match status" value="1"/>
</dbReference>
<dbReference type="GO" id="GO:0005096">
    <property type="term" value="F:GTPase activator activity"/>
    <property type="evidence" value="ECO:0007669"/>
    <property type="project" value="UniProtKB-KW"/>
</dbReference>
<evidence type="ECO:0000256" key="13">
    <source>
        <dbReference type="ARBA" id="ARBA00023033"/>
    </source>
</evidence>
<proteinExistence type="inferred from homology"/>
<dbReference type="EMBL" id="JAUCMV010000006">
    <property type="protein sequence ID" value="KAK0390320.1"/>
    <property type="molecule type" value="Genomic_DNA"/>
</dbReference>
<dbReference type="Pfam" id="PF12473">
    <property type="entry name" value="DUF3694"/>
    <property type="match status" value="1"/>
</dbReference>
<evidence type="ECO:0000259" key="22">
    <source>
        <dbReference type="PROSITE" id="PS51181"/>
    </source>
</evidence>
<dbReference type="SUPFAM" id="SSF52799">
    <property type="entry name" value="(Phosphotyrosine protein) phosphatases II"/>
    <property type="match status" value="1"/>
</dbReference>
<evidence type="ECO:0000256" key="12">
    <source>
        <dbReference type="ARBA" id="ARBA00022949"/>
    </source>
</evidence>
<evidence type="ECO:0000256" key="11">
    <source>
        <dbReference type="ARBA" id="ARBA00022840"/>
    </source>
</evidence>
<comment type="similarity">
    <text evidence="3">Belongs to the cytochrome P450 family.</text>
</comment>
<dbReference type="PROSITE" id="PS51181">
    <property type="entry name" value="PPASE_TENSIN"/>
    <property type="match status" value="1"/>
</dbReference>
<dbReference type="PROSITE" id="PS50086">
    <property type="entry name" value="TBC_RABGAP"/>
    <property type="match status" value="1"/>
</dbReference>
<dbReference type="GO" id="GO:0070161">
    <property type="term" value="C:anchoring junction"/>
    <property type="evidence" value="ECO:0007669"/>
    <property type="project" value="UniProtKB-SubCell"/>
</dbReference>
<protein>
    <recommendedName>
        <fullName evidence="4">RNA helicase</fullName>
        <ecNumber evidence="4">3.6.4.13</ecNumber>
    </recommendedName>
</protein>
<evidence type="ECO:0000256" key="17">
    <source>
        <dbReference type="SAM" id="Coils"/>
    </source>
</evidence>
<feature type="region of interest" description="Disordered" evidence="18">
    <location>
        <begin position="1"/>
        <end position="23"/>
    </location>
</feature>
<organism evidence="25 26">
    <name type="scientific">Steinernema hermaphroditum</name>
    <dbReference type="NCBI Taxonomy" id="289476"/>
    <lineage>
        <taxon>Eukaryota</taxon>
        <taxon>Metazoa</taxon>
        <taxon>Ecdysozoa</taxon>
        <taxon>Nematoda</taxon>
        <taxon>Chromadorea</taxon>
        <taxon>Rhabditida</taxon>
        <taxon>Tylenchina</taxon>
        <taxon>Panagrolaimomorpha</taxon>
        <taxon>Strongyloidoidea</taxon>
        <taxon>Steinernematidae</taxon>
        <taxon>Steinernema</taxon>
    </lineage>
</organism>
<evidence type="ECO:0000256" key="10">
    <source>
        <dbReference type="ARBA" id="ARBA00022806"/>
    </source>
</evidence>
<dbReference type="GO" id="GO:0071013">
    <property type="term" value="C:catalytic step 2 spliceosome"/>
    <property type="evidence" value="ECO:0007669"/>
    <property type="project" value="TreeGrafter"/>
</dbReference>
<dbReference type="InterPro" id="IPR011993">
    <property type="entry name" value="PH-like_dom_sf"/>
</dbReference>
<dbReference type="GO" id="GO:0003724">
    <property type="term" value="F:RNA helicase activity"/>
    <property type="evidence" value="ECO:0007669"/>
    <property type="project" value="UniProtKB-EC"/>
</dbReference>
<evidence type="ECO:0000256" key="15">
    <source>
        <dbReference type="ARBA" id="ARBA00023187"/>
    </source>
</evidence>
<evidence type="ECO:0000256" key="5">
    <source>
        <dbReference type="ARBA" id="ARBA00022468"/>
    </source>
</evidence>
<dbReference type="Pfam" id="PF22785">
    <property type="entry name" value="Tc-R-P"/>
    <property type="match status" value="1"/>
</dbReference>
<feature type="compositionally biased region" description="Basic and acidic residues" evidence="18">
    <location>
        <begin position="1894"/>
        <end position="1906"/>
    </location>
</feature>
<dbReference type="GO" id="GO:0006397">
    <property type="term" value="P:mRNA processing"/>
    <property type="evidence" value="ECO:0007669"/>
    <property type="project" value="UniProtKB-KW"/>
</dbReference>
<dbReference type="SMART" id="SM00847">
    <property type="entry name" value="HA2"/>
    <property type="match status" value="1"/>
</dbReference>
<dbReference type="Gene3D" id="3.40.50.300">
    <property type="entry name" value="P-loop containing nucleotide triphosphate hydrolases"/>
    <property type="match status" value="2"/>
</dbReference>
<dbReference type="PROSITE" id="PS50056">
    <property type="entry name" value="TYR_PHOSPHATASE_2"/>
    <property type="match status" value="1"/>
</dbReference>
<evidence type="ECO:0000256" key="2">
    <source>
        <dbReference type="ARBA" id="ARBA00004496"/>
    </source>
</evidence>
<dbReference type="InterPro" id="IPR001650">
    <property type="entry name" value="Helicase_C-like"/>
</dbReference>
<keyword evidence="13" id="KW-0560">Oxidoreductase</keyword>
<dbReference type="GO" id="GO:0005506">
    <property type="term" value="F:iron ion binding"/>
    <property type="evidence" value="ECO:0007669"/>
    <property type="project" value="InterPro"/>
</dbReference>
<dbReference type="SMART" id="SM00164">
    <property type="entry name" value="TBC"/>
    <property type="match status" value="1"/>
</dbReference>
<evidence type="ECO:0000259" key="19">
    <source>
        <dbReference type="PROSITE" id="PS01179"/>
    </source>
</evidence>
<dbReference type="InterPro" id="IPR003595">
    <property type="entry name" value="Tyr_Pase_cat"/>
</dbReference>
<dbReference type="InterPro" id="IPR027417">
    <property type="entry name" value="P-loop_NTPase"/>
</dbReference>
<accession>A0AA39LAV0</accession>
<keyword evidence="12" id="KW-0965">Cell junction</keyword>
<dbReference type="Pfam" id="PF00271">
    <property type="entry name" value="Helicase_C"/>
    <property type="match status" value="1"/>
</dbReference>
<dbReference type="InterPro" id="IPR000195">
    <property type="entry name" value="Rab-GAP-TBC_dom"/>
</dbReference>
<keyword evidence="6" id="KW-0963">Cytoplasm</keyword>
<dbReference type="InterPro" id="IPR007502">
    <property type="entry name" value="Helicase-assoc_dom"/>
</dbReference>
<dbReference type="InterPro" id="IPR022164">
    <property type="entry name" value="Kinesin-like"/>
</dbReference>
<dbReference type="PROSITE" id="PS51194">
    <property type="entry name" value="HELICASE_CTER"/>
    <property type="match status" value="1"/>
</dbReference>
<sequence length="2816" mass="322027">MPSQTSLGSHGNEESAAKSPLPIDPCDEVFDQICYLGCSRIENPSNESEMLQIVSSLNREKSHDPVNVILTIPPCSSGTVRLFDSESRSEMCSFPIHRIRFCARGQSDSQEKECFALSFVQNNSSQKGPALHQCHVFRCHVPEAAGKALFCFANAFRYNEVPLAKLTANGTTSPAGSTAITPGSEEDYQFEAFLEIREEDSKKGFTVCPQEKSCFKLRRNREKKVVVVLQQKNGPRLLTVKKCFGLLLAAGRHLRESDMHLLDMQDMGQGQNPSVYVIEALWNPNARNFEVLNTETPRETRVFMTVAVDVILQGIDEPVRFNMEAKARIFHEHERFWYVTRRAIVERYFLTIKMDLPPSSISPGEDDPSTASTSAPQNGSAADKENLFKVVKFESVTERERSMARLSLGRSPTKMPTQLIHPADDDESDSDEPLLSGSGEVNRECAEDVMAEWKDVLQKWKDDAENSRPKELSALIRNGIPDVLRGEVWQLLAKVNADIDLIDTYRLLLAKDCPSEQVILRDIHRTFPAHAYFREANGDGQEALFKISKAYSLYDEEVSYCQGLSFLGAALLLHMPEEQAFCVLIKIMFDYGLRDLFKLGFDVLHLRFYQLHRLIEDYAPDLFAHFYNLGVETHMYASQWFLTLFTAKFPLQMVFFIVDLFLSEGMNTIFHISLALLNDSKKDLLQLDFEGALKYFRVALPRKYRTENSAKELIHSAVKLKISHKRLSKYEKEYYSLKEKELESQDPQERLERENLRLKDTVMRLERENDDLAHELVTSKIELRNKLDTTEDQLESCVANVERKTRENKDLEEENRSLHQEYEQVKEMCRREVVRLELETTRNQTIIANYKKICSDLSRRFEDHQEKVKEEHKEIASRVAGCDRCRESLSDCLGEEGSPVHKASPTDEEGGFKALQLMEKLSDYEDHIKHIELELAQTKLALVEAQCRNQDLTHQKNFSGSHLRMNLNMTYRDLYGEGNDNDDARASLPMKIINFAKTVVSQNRRRRNNLDLSIITPRIIAMGYPAMGGGIELVRNQMSDVNHFLKQRYPRFRAYNLKRGFEYDGLLFPDGVVYYKMEDHKPPVFDYIFHFVDDVERYLTFIRDGAVAVHCKAGKGRTGVMICAYLIHTQLYSNPRQVIDFYGITRTVNNKGLTIPSQRRYVYYFAHLKRNNLEYRKHRVELVGIYFERLPKTWDSYMDSKLNITVKSGGEKVHSGSSKFSRETIQEDNAAWESDQSQVTVDYDPYDPERCGSQSTKVVSKRCFGWTAETPLPLEGDVCVKLKKNHGSRLGEIWFNTMFCCDIECGGRFHPGDREYAYPNGQSLLTRNVNNRDTTADDVVLPVSEEWTQDLRTWFAPGEGTHVETHYKEMIAEAHRAGHVEDEYNAQRSELFRRADLVNTGQVTADRPAVNDPCSPSVLQLRDGENVQIYEQCEIDYAVKHNTLPKQFRMFSSTQLATNLDLKSCRFLFCDVRRSHVTMEGFQHYADSLRSLYKRYGPIVKVKYGKDAPWNAYLFDPEDAQRVLRSEMSMPHTLPLNELILNRRRQQGRSAGLTNENGSPWYRLRSPSQKFMMKSSYVQSFLPLMHQSAHLLAEYLKEANGEEVDMADVAERWALESGGLIAFGRSIGALNQHGTELALKIISSEKRLFEISAQMAFDPVDNALEKEFFETDDFLLSSIRQLVLDAKDRSFVSDLQLPQDCVEAMASTMFTDPVTTTAPSFIWILYNLAKHQISQEKGTPAIFASRLVVVFAGLPIVDHRTSAVPAQIAIMSGLLEKLHDAYDTAKTAVLGEKSTEQETAGEMKEEVGTTPEMTKDEKREKMGDLKEHDEGQKMEDMKEVGGDYMNQAQQKLYSAYDAAKDVLLGVEKSGEEMTQGKMTDMDAGKTCDQTMKEMKETTDRIRMSDRRTRHIRKRKASSSSEDEEKPVARIVVEPKQEALSDEDDVEKNLDRDIKERDELARRIRQRDKDSTRKIASKNELRAAEEAAKRLNLAEGSEADQSVIVQHLREKSRKEYLKKRKVDKLEELELAVLDDEHVFGHEDLTDREKRDIKYRKDVLQYAKKYEQAGDDFKVKRYHVPDAAVKTVPTEFVEEVEERPGGDGALWENEQLHAARYKLGAKDAGRDKERYECLFDDEIDFVQAMQIPGTEETKPEVTPAQKRKMTIDETRKSLPVYGFREAFLSAVKEYQVLIIEGETGSGKTTQLPQYLYEAGYCEDNKMVGCTQPRRVAAMSVAARVAEEVGVKLGGTVGYSIRFEDCTSERTKIKYMTDGMLLREFLNEPDLGSYSVMMIDEAHERTLHTDVLFGLVKDIARFRPDLKLLISSATLDAEKFSSFFDDAPIFRIPGRRFPVDIFYTKAPEADYLDAAVVSVLQIHLTQPLPGDILVFLTGQEEIESVQEALSERAKALGNRLKEMIVLPIYANLPSDMQTKIFEPTPPNARKVVLATNIAETSVTIDGICYVIDPGFVKQNSYDARSGVEHLQVVTISKAAANQRAGRAGRTGPGKCFRLYTSWAYKNELEEQPVPEIQRTNLGNVVLMLKSLGIDDLVNFDFLDPPGQEALVTAMEQLYGLGALNHRGQLTKLGRRMAEFPCDPFMSKMIIASEKYKCSEEILTIAAMLSVNAAIFYRPKAMVIHADTARKGFWDPAGDHFTLLNVYNKWKETKFNMQWCNENFVQHRTMKRARDVREQLEGLLERVEIELMSSNDKVAVRKAITAGYFYNCSRLDNSGHYKTVKHKHTVQIHPNSCLFEETPRWVVYYELVFTSKEFMREICEIESSWLLEVAPHYYKSKELEDPTNKKMPKQKGKSRAELDR</sequence>
<evidence type="ECO:0000313" key="25">
    <source>
        <dbReference type="EMBL" id="KAK0390320.1"/>
    </source>
</evidence>
<dbReference type="PROSITE" id="PS51192">
    <property type="entry name" value="HELICASE_ATP_BIND_1"/>
    <property type="match status" value="1"/>
</dbReference>
<dbReference type="InterPro" id="IPR048333">
    <property type="entry name" value="HA2_WH"/>
</dbReference>
<dbReference type="GO" id="GO:0020037">
    <property type="term" value="F:heme binding"/>
    <property type="evidence" value="ECO:0007669"/>
    <property type="project" value="InterPro"/>
</dbReference>
<name>A0AA39LAV0_9BILA</name>
<evidence type="ECO:0000256" key="3">
    <source>
        <dbReference type="ARBA" id="ARBA00010617"/>
    </source>
</evidence>
<dbReference type="InterPro" id="IPR000387">
    <property type="entry name" value="Tyr_Pase_dom"/>
</dbReference>
<evidence type="ECO:0000259" key="20">
    <source>
        <dbReference type="PROSITE" id="PS50056"/>
    </source>
</evidence>
<dbReference type="InterPro" id="IPR029021">
    <property type="entry name" value="Prot-tyrosine_phosphatase-like"/>
</dbReference>
<dbReference type="InterPro" id="IPR006020">
    <property type="entry name" value="PTB/PI_dom"/>
</dbReference>
<feature type="compositionally biased region" description="Basic and acidic residues" evidence="18">
    <location>
        <begin position="1793"/>
        <end position="1830"/>
    </location>
</feature>
<dbReference type="InterPro" id="IPR036396">
    <property type="entry name" value="Cyt_P450_sf"/>
</dbReference>
<feature type="region of interest" description="Disordered" evidence="18">
    <location>
        <begin position="1894"/>
        <end position="1927"/>
    </location>
</feature>
<feature type="domain" description="Helicase C-terminal" evidence="24">
    <location>
        <begin position="2371"/>
        <end position="2545"/>
    </location>
</feature>
<evidence type="ECO:0000259" key="21">
    <source>
        <dbReference type="PROSITE" id="PS50086"/>
    </source>
</evidence>